<evidence type="ECO:0000313" key="2">
    <source>
        <dbReference type="Proteomes" id="UP000694941"/>
    </source>
</evidence>
<dbReference type="GeneID" id="106462977"/>
<dbReference type="RefSeq" id="XP_013778435.1">
    <property type="nucleotide sequence ID" value="XM_013922981.2"/>
</dbReference>
<dbReference type="InterPro" id="IPR021346">
    <property type="entry name" value="Tma16"/>
</dbReference>
<dbReference type="Proteomes" id="UP000694941">
    <property type="component" value="Unplaced"/>
</dbReference>
<dbReference type="Pfam" id="PF11176">
    <property type="entry name" value="Tma16"/>
    <property type="match status" value="1"/>
</dbReference>
<dbReference type="InterPro" id="IPR038356">
    <property type="entry name" value="Tma16_sf"/>
</dbReference>
<evidence type="ECO:0000256" key="1">
    <source>
        <dbReference type="ARBA" id="ARBA00034127"/>
    </source>
</evidence>
<dbReference type="PANTHER" id="PTHR13349:SF2">
    <property type="entry name" value="TRANSLATION MACHINERY-ASSOCIATED PROTEIN 16"/>
    <property type="match status" value="1"/>
</dbReference>
<sequence length="205" mass="24125">MPKGLKQKITIQKLVHPNSRKALQLSRKEYRGSKVQRKKEETNLKQQIKLKKLLWFKENLEQKDSLSPADVFHAIERYLHRFDEEIEQIEIINGIKGRQTEQHISRKDSIRFTLEQENREFESSGLEIPDLLDKKAYQYFRCWTGDAKYLPAIKIKKVSKKSLEELMKNSDEQKLRCEIMKSPDAVADKFSKSCSSDSPEQLVNK</sequence>
<comment type="similarity">
    <text evidence="1">Belongs to the TMA16 family.</text>
</comment>
<dbReference type="Gene3D" id="1.20.1440.170">
    <property type="entry name" value="Translation machinery-associated protein 16-like"/>
    <property type="match status" value="1"/>
</dbReference>
<keyword evidence="2" id="KW-1185">Reference proteome</keyword>
<accession>A0ABM1BB34</accession>
<name>A0ABM1BB34_LIMPO</name>
<organism evidence="2 3">
    <name type="scientific">Limulus polyphemus</name>
    <name type="common">Atlantic horseshoe crab</name>
    <dbReference type="NCBI Taxonomy" id="6850"/>
    <lineage>
        <taxon>Eukaryota</taxon>
        <taxon>Metazoa</taxon>
        <taxon>Ecdysozoa</taxon>
        <taxon>Arthropoda</taxon>
        <taxon>Chelicerata</taxon>
        <taxon>Merostomata</taxon>
        <taxon>Xiphosura</taxon>
        <taxon>Limulidae</taxon>
        <taxon>Limulus</taxon>
    </lineage>
</organism>
<gene>
    <name evidence="3" type="primary">LOC106462977</name>
</gene>
<dbReference type="PANTHER" id="PTHR13349">
    <property type="entry name" value="TRANSLATION MACHINERY-ASSOCIATED PROTEIN 16"/>
    <property type="match status" value="1"/>
</dbReference>
<protein>
    <submittedName>
        <fullName evidence="3">Translation machinery-associated protein 16-like</fullName>
    </submittedName>
</protein>
<evidence type="ECO:0000313" key="3">
    <source>
        <dbReference type="RefSeq" id="XP_013778435.1"/>
    </source>
</evidence>
<proteinExistence type="inferred from homology"/>
<reference evidence="3" key="1">
    <citation type="submission" date="2025-08" db="UniProtKB">
        <authorList>
            <consortium name="RefSeq"/>
        </authorList>
    </citation>
    <scope>IDENTIFICATION</scope>
    <source>
        <tissue evidence="3">Muscle</tissue>
    </source>
</reference>